<dbReference type="Gene3D" id="3.80.10.10">
    <property type="entry name" value="Ribonuclease Inhibitor"/>
    <property type="match status" value="1"/>
</dbReference>
<dbReference type="SUPFAM" id="SSF52047">
    <property type="entry name" value="RNI-like"/>
    <property type="match status" value="1"/>
</dbReference>
<dbReference type="Proteomes" id="UP000615446">
    <property type="component" value="Unassembled WGS sequence"/>
</dbReference>
<sequence length="392" mass="45761">MTQTEYYSHYRYKRCLKVNNNGTSNIDKIPTEILREIFSILYNDGINTDRAETWEDLYSCIFVNKYWSANATPILWSNIIPLPGTITTYMAFFKEEERKELEKSGIPFDNICDIGSATYCYPSFLKSISMHELSVAIFLWCRNNCPQPITKQYNLLLRGILNIFANLCITLYQLDLDKRSLLDCLHHELWILLQEPNYRSFISHVKQLSLDIRKLVNDDCLELLCQTCRRLKILKIDMTVDETFWPSDNKLADIIKSQKGLKTFYLRRGKITPKIVSALEIHAKSLKMLHFRRVDFEKCTSLQSIFNYSKQLEVLIVRGCKNLSESVCEELMNTASFPKLWFELSLGYRGEKEATGRYEHIKSCNWVESKLVTTQQDLMIYSNESSSKIVAL</sequence>
<comment type="caution">
    <text evidence="1">The sequence shown here is derived from an EMBL/GenBank/DDBJ whole genome shotgun (WGS) entry which is preliminary data.</text>
</comment>
<reference evidence="1" key="1">
    <citation type="submission" date="2019-10" db="EMBL/GenBank/DDBJ databases">
        <title>Conservation and host-specific expression of non-tandemly repeated heterogenous ribosome RNA gene in arbuscular mycorrhizal fungi.</title>
        <authorList>
            <person name="Maeda T."/>
            <person name="Kobayashi Y."/>
            <person name="Nakagawa T."/>
            <person name="Ezawa T."/>
            <person name="Yamaguchi K."/>
            <person name="Bino T."/>
            <person name="Nishimoto Y."/>
            <person name="Shigenobu S."/>
            <person name="Kawaguchi M."/>
        </authorList>
    </citation>
    <scope>NUCLEOTIDE SEQUENCE</scope>
    <source>
        <strain evidence="1">HR1</strain>
    </source>
</reference>
<gene>
    <name evidence="1" type="ORF">RCL2_000701700</name>
</gene>
<proteinExistence type="predicted"/>
<accession>A0A8H3QHX8</accession>
<evidence type="ECO:0000313" key="1">
    <source>
        <dbReference type="EMBL" id="GES79717.1"/>
    </source>
</evidence>
<dbReference type="AlphaFoldDB" id="A0A8H3QHX8"/>
<name>A0A8H3QHX8_9GLOM</name>
<dbReference type="OrthoDB" id="550575at2759"/>
<protein>
    <recommendedName>
        <fullName evidence="3">F-box domain-containing protein</fullName>
    </recommendedName>
</protein>
<evidence type="ECO:0008006" key="3">
    <source>
        <dbReference type="Google" id="ProtNLM"/>
    </source>
</evidence>
<evidence type="ECO:0000313" key="2">
    <source>
        <dbReference type="Proteomes" id="UP000615446"/>
    </source>
</evidence>
<organism evidence="1 2">
    <name type="scientific">Rhizophagus clarus</name>
    <dbReference type="NCBI Taxonomy" id="94130"/>
    <lineage>
        <taxon>Eukaryota</taxon>
        <taxon>Fungi</taxon>
        <taxon>Fungi incertae sedis</taxon>
        <taxon>Mucoromycota</taxon>
        <taxon>Glomeromycotina</taxon>
        <taxon>Glomeromycetes</taxon>
        <taxon>Glomerales</taxon>
        <taxon>Glomeraceae</taxon>
        <taxon>Rhizophagus</taxon>
    </lineage>
</organism>
<dbReference type="InterPro" id="IPR032675">
    <property type="entry name" value="LRR_dom_sf"/>
</dbReference>
<dbReference type="EMBL" id="BLAL01000044">
    <property type="protein sequence ID" value="GES79717.1"/>
    <property type="molecule type" value="Genomic_DNA"/>
</dbReference>